<proteinExistence type="predicted"/>
<comment type="caution">
    <text evidence="1">The sequence shown here is derived from an EMBL/GenBank/DDBJ whole genome shotgun (WGS) entry which is preliminary data.</text>
</comment>
<gene>
    <name evidence="1" type="ORF">WMO26_09950</name>
</gene>
<evidence type="ECO:0000313" key="2">
    <source>
        <dbReference type="Proteomes" id="UP001489509"/>
    </source>
</evidence>
<sequence>MRNKVRSFWIEAQLLYHTHRANRIQQRLRHSLERQKDGGKLKRQFQSFLAAVRKQERCNVALLRQANKKILSVTRPMEGLEITRFAQSQLTQYDIAVVTTHHECGDWGDVSPSLWLQNNSNRLEGKGRILSVHTTASQKRVLIVSEEGQACLMMEEEYPCWNSLYPA</sequence>
<dbReference type="Proteomes" id="UP001489509">
    <property type="component" value="Unassembled WGS sequence"/>
</dbReference>
<accession>A0ABV1E3V4</accession>
<dbReference type="EMBL" id="JBBMFD010000018">
    <property type="protein sequence ID" value="MEQ2441146.1"/>
    <property type="molecule type" value="Genomic_DNA"/>
</dbReference>
<dbReference type="RefSeq" id="WP_349220061.1">
    <property type="nucleotide sequence ID" value="NZ_JBBMFD010000018.1"/>
</dbReference>
<organism evidence="1 2">
    <name type="scientific">Solibaculum intestinale</name>
    <dbReference type="NCBI Taxonomy" id="3133165"/>
    <lineage>
        <taxon>Bacteria</taxon>
        <taxon>Bacillati</taxon>
        <taxon>Bacillota</taxon>
        <taxon>Clostridia</taxon>
        <taxon>Eubacteriales</taxon>
        <taxon>Oscillospiraceae</taxon>
        <taxon>Solibaculum</taxon>
    </lineage>
</organism>
<keyword evidence="2" id="KW-1185">Reference proteome</keyword>
<protein>
    <submittedName>
        <fullName evidence="1">Uncharacterized protein</fullName>
    </submittedName>
</protein>
<name>A0ABV1E3V4_9FIRM</name>
<evidence type="ECO:0000313" key="1">
    <source>
        <dbReference type="EMBL" id="MEQ2441146.1"/>
    </source>
</evidence>
<reference evidence="1 2" key="1">
    <citation type="submission" date="2024-03" db="EMBL/GenBank/DDBJ databases">
        <title>Human intestinal bacterial collection.</title>
        <authorList>
            <person name="Pauvert C."/>
            <person name="Hitch T.C.A."/>
            <person name="Clavel T."/>
        </authorList>
    </citation>
    <scope>NUCLEOTIDE SEQUENCE [LARGE SCALE GENOMIC DNA]</scope>
    <source>
        <strain evidence="1 2">CLA-JM-H44</strain>
    </source>
</reference>